<evidence type="ECO:0000256" key="1">
    <source>
        <dbReference type="SAM" id="MobiDB-lite"/>
    </source>
</evidence>
<organism evidence="2 3">
    <name type="scientific">Coptis chinensis</name>
    <dbReference type="NCBI Taxonomy" id="261450"/>
    <lineage>
        <taxon>Eukaryota</taxon>
        <taxon>Viridiplantae</taxon>
        <taxon>Streptophyta</taxon>
        <taxon>Embryophyta</taxon>
        <taxon>Tracheophyta</taxon>
        <taxon>Spermatophyta</taxon>
        <taxon>Magnoliopsida</taxon>
        <taxon>Ranunculales</taxon>
        <taxon>Ranunculaceae</taxon>
        <taxon>Coptidoideae</taxon>
        <taxon>Coptis</taxon>
    </lineage>
</organism>
<dbReference type="EMBL" id="JADFTS010000005">
    <property type="protein sequence ID" value="KAF9606748.1"/>
    <property type="molecule type" value="Genomic_DNA"/>
</dbReference>
<feature type="compositionally biased region" description="Polar residues" evidence="1">
    <location>
        <begin position="81"/>
        <end position="91"/>
    </location>
</feature>
<accession>A0A835I0F1</accession>
<feature type="region of interest" description="Disordered" evidence="1">
    <location>
        <begin position="57"/>
        <end position="117"/>
    </location>
</feature>
<reference evidence="2 3" key="1">
    <citation type="submission" date="2020-10" db="EMBL/GenBank/DDBJ databases">
        <title>The Coptis chinensis genome and diversification of protoberbering-type alkaloids.</title>
        <authorList>
            <person name="Wang B."/>
            <person name="Shu S."/>
            <person name="Song C."/>
            <person name="Liu Y."/>
        </authorList>
    </citation>
    <scope>NUCLEOTIDE SEQUENCE [LARGE SCALE GENOMIC DNA]</scope>
    <source>
        <strain evidence="2">HL-2020</strain>
        <tissue evidence="2">Leaf</tissue>
    </source>
</reference>
<protein>
    <submittedName>
        <fullName evidence="2">Uncharacterized protein</fullName>
    </submittedName>
</protein>
<evidence type="ECO:0000313" key="3">
    <source>
        <dbReference type="Proteomes" id="UP000631114"/>
    </source>
</evidence>
<dbReference type="Proteomes" id="UP000631114">
    <property type="component" value="Unassembled WGS sequence"/>
</dbReference>
<sequence length="117" mass="12819">MSVLESTHLRDLLRVRDNNNEDDGRDSLAGLTLAAVLGCETSSSTIEHRPRILRIPTFANGRSTNSSENSPWNEGGGIESVSRSTGNSISLAESLAREREEQRPAREEVGSNLIENR</sequence>
<name>A0A835I0F1_9MAGN</name>
<proteinExistence type="predicted"/>
<dbReference type="AlphaFoldDB" id="A0A835I0F1"/>
<evidence type="ECO:0000313" key="2">
    <source>
        <dbReference type="EMBL" id="KAF9606748.1"/>
    </source>
</evidence>
<gene>
    <name evidence="2" type="ORF">IFM89_028124</name>
</gene>
<feature type="compositionally biased region" description="Basic and acidic residues" evidence="1">
    <location>
        <begin position="95"/>
        <end position="109"/>
    </location>
</feature>
<comment type="caution">
    <text evidence="2">The sequence shown here is derived from an EMBL/GenBank/DDBJ whole genome shotgun (WGS) entry which is preliminary data.</text>
</comment>
<keyword evidence="3" id="KW-1185">Reference proteome</keyword>
<feature type="compositionally biased region" description="Polar residues" evidence="1">
    <location>
        <begin position="60"/>
        <end position="72"/>
    </location>
</feature>